<keyword evidence="10" id="KW-0100">Branched-chain amino acid biosynthesis</keyword>
<keyword evidence="8" id="KW-0663">Pyridoxal phosphate</keyword>
<feature type="compositionally biased region" description="Low complexity" evidence="11">
    <location>
        <begin position="40"/>
        <end position="50"/>
    </location>
</feature>
<evidence type="ECO:0000256" key="10">
    <source>
        <dbReference type="ARBA" id="ARBA00023304"/>
    </source>
</evidence>
<evidence type="ECO:0000256" key="6">
    <source>
        <dbReference type="ARBA" id="ARBA00022605"/>
    </source>
</evidence>
<evidence type="ECO:0000313" key="14">
    <source>
        <dbReference type="Proteomes" id="UP000829196"/>
    </source>
</evidence>
<feature type="region of interest" description="Disordered" evidence="11">
    <location>
        <begin position="30"/>
        <end position="71"/>
    </location>
</feature>
<dbReference type="InterPro" id="IPR038110">
    <property type="entry name" value="TD_ACT-like_sf"/>
</dbReference>
<dbReference type="GO" id="GO:0006567">
    <property type="term" value="P:L-threonine catabolic process"/>
    <property type="evidence" value="ECO:0007669"/>
    <property type="project" value="TreeGrafter"/>
</dbReference>
<gene>
    <name evidence="13" type="ORF">KFK09_014902</name>
</gene>
<dbReference type="Gene3D" id="3.40.1020.10">
    <property type="entry name" value="Biosynthetic Threonine Deaminase, Domain 3"/>
    <property type="match status" value="1"/>
</dbReference>
<comment type="cofactor">
    <cofactor evidence="2">
        <name>pyridoxal 5'-phosphate</name>
        <dbReference type="ChEBI" id="CHEBI:597326"/>
    </cofactor>
</comment>
<proteinExistence type="inferred from homology"/>
<dbReference type="InterPro" id="IPR050147">
    <property type="entry name" value="Ser/Thr_Dehydratase"/>
</dbReference>
<dbReference type="EMBL" id="JAGYWB010000011">
    <property type="protein sequence ID" value="KAI0503955.1"/>
    <property type="molecule type" value="Genomic_DNA"/>
</dbReference>
<dbReference type="Proteomes" id="UP000829196">
    <property type="component" value="Unassembled WGS sequence"/>
</dbReference>
<evidence type="ECO:0000256" key="5">
    <source>
        <dbReference type="ARBA" id="ARBA00012096"/>
    </source>
</evidence>
<dbReference type="GO" id="GO:0004794">
    <property type="term" value="F:threonine deaminase activity"/>
    <property type="evidence" value="ECO:0007669"/>
    <property type="project" value="UniProtKB-EC"/>
</dbReference>
<dbReference type="SUPFAM" id="SSF55021">
    <property type="entry name" value="ACT-like"/>
    <property type="match status" value="1"/>
</dbReference>
<dbReference type="OrthoDB" id="4418812at2759"/>
<evidence type="ECO:0000256" key="8">
    <source>
        <dbReference type="ARBA" id="ARBA00022898"/>
    </source>
</evidence>
<evidence type="ECO:0000256" key="1">
    <source>
        <dbReference type="ARBA" id="ARBA00001274"/>
    </source>
</evidence>
<keyword evidence="14" id="KW-1185">Reference proteome</keyword>
<sequence length="393" mass="43002">MDSGVLVRPCRFHLRLAQAADLLPSASLRTSVLPPVGSGPRARLPRLAAASSTAISPTEAEETGVAASHSSPYPDTTLMRVTVESLQYESGFLGGISEKTPLPAADRGANGAPSPMEYLTNILSSKAYDVAIESPLQFAPKLSQRLGVNLWLKREDLQPVFSFKLRGAYNMMSKLLKEQLDQGVICSSAGNHAQGVALAAQKLGCDAVIVMPVTTPEIKDMFEEKRSILEPAGALSLAGAEAYCRYYGLKSETVVAITSGANMNFDRLRLVTELADVGRKREAVLATYLREEPGSFKQFCELMGGRSSLKNELLCRFVFPERPGALMKFLNSFSPRWNISLFHYRSQGETGANVLVGLQVSAEDMIEFSYQANKLGYEYTYEMNNEAYLLLMQ</sequence>
<keyword evidence="7" id="KW-0412">Isoleucine biosynthesis</keyword>
<comment type="catalytic activity">
    <reaction evidence="1">
        <text>L-threonine = 2-oxobutanoate + NH4(+)</text>
        <dbReference type="Rhea" id="RHEA:22108"/>
        <dbReference type="ChEBI" id="CHEBI:16763"/>
        <dbReference type="ChEBI" id="CHEBI:28938"/>
        <dbReference type="ChEBI" id="CHEBI:57926"/>
        <dbReference type="EC" id="4.3.1.19"/>
    </reaction>
</comment>
<dbReference type="PROSITE" id="PS00165">
    <property type="entry name" value="DEHYDRATASE_SER_THR"/>
    <property type="match status" value="1"/>
</dbReference>
<accession>A0A8T3B4M6</accession>
<dbReference type="Pfam" id="PF00291">
    <property type="entry name" value="PALP"/>
    <property type="match status" value="1"/>
</dbReference>
<comment type="caution">
    <text evidence="13">The sequence shown here is derived from an EMBL/GenBank/DDBJ whole genome shotgun (WGS) entry which is preliminary data.</text>
</comment>
<dbReference type="PANTHER" id="PTHR48078:SF11">
    <property type="entry name" value="THREONINE DEHYDRATASE, MITOCHONDRIAL"/>
    <property type="match status" value="1"/>
</dbReference>
<feature type="domain" description="ACT-like" evidence="12">
    <location>
        <begin position="313"/>
        <end position="384"/>
    </location>
</feature>
<dbReference type="InterPro" id="IPR001721">
    <property type="entry name" value="TD_ACT-like"/>
</dbReference>
<dbReference type="Pfam" id="PF00585">
    <property type="entry name" value="Thr_dehydrat_C"/>
    <property type="match status" value="1"/>
</dbReference>
<protein>
    <recommendedName>
        <fullName evidence="5">threonine ammonia-lyase</fullName>
        <ecNumber evidence="5">4.3.1.19</ecNumber>
    </recommendedName>
</protein>
<dbReference type="InterPro" id="IPR001926">
    <property type="entry name" value="TrpB-like_PALP"/>
</dbReference>
<dbReference type="InterPro" id="IPR000634">
    <property type="entry name" value="Ser/Thr_deHydtase_PyrdxlP-BS"/>
</dbReference>
<dbReference type="PROSITE" id="PS51672">
    <property type="entry name" value="ACT_LIKE"/>
    <property type="match status" value="1"/>
</dbReference>
<dbReference type="EC" id="4.3.1.19" evidence="5"/>
<dbReference type="GO" id="GO:0030170">
    <property type="term" value="F:pyridoxal phosphate binding"/>
    <property type="evidence" value="ECO:0007669"/>
    <property type="project" value="InterPro"/>
</dbReference>
<dbReference type="FunFam" id="3.40.50.1100:FF:000005">
    <property type="entry name" value="Threonine dehydratase catabolic"/>
    <property type="match status" value="1"/>
</dbReference>
<dbReference type="PANTHER" id="PTHR48078">
    <property type="entry name" value="THREONINE DEHYDRATASE, MITOCHONDRIAL-RELATED"/>
    <property type="match status" value="1"/>
</dbReference>
<evidence type="ECO:0000256" key="11">
    <source>
        <dbReference type="SAM" id="MobiDB-lite"/>
    </source>
</evidence>
<dbReference type="Gene3D" id="3.40.50.1100">
    <property type="match status" value="3"/>
</dbReference>
<evidence type="ECO:0000256" key="9">
    <source>
        <dbReference type="ARBA" id="ARBA00023239"/>
    </source>
</evidence>
<evidence type="ECO:0000313" key="13">
    <source>
        <dbReference type="EMBL" id="KAI0503955.1"/>
    </source>
</evidence>
<evidence type="ECO:0000256" key="4">
    <source>
        <dbReference type="ARBA" id="ARBA00010869"/>
    </source>
</evidence>
<dbReference type="SUPFAM" id="SSF53686">
    <property type="entry name" value="Tryptophan synthase beta subunit-like PLP-dependent enzymes"/>
    <property type="match status" value="2"/>
</dbReference>
<dbReference type="AlphaFoldDB" id="A0A8T3B4M6"/>
<reference evidence="13" key="1">
    <citation type="journal article" date="2022" name="Front. Genet.">
        <title>Chromosome-Scale Assembly of the Dendrobium nobile Genome Provides Insights Into the Molecular Mechanism of the Biosynthesis of the Medicinal Active Ingredient of Dendrobium.</title>
        <authorList>
            <person name="Xu Q."/>
            <person name="Niu S.-C."/>
            <person name="Li K.-L."/>
            <person name="Zheng P.-J."/>
            <person name="Zhang X.-J."/>
            <person name="Jia Y."/>
            <person name="Liu Y."/>
            <person name="Niu Y.-X."/>
            <person name="Yu L.-H."/>
            <person name="Chen D.-F."/>
            <person name="Zhang G.-Q."/>
        </authorList>
    </citation>
    <scope>NUCLEOTIDE SEQUENCE</scope>
    <source>
        <tissue evidence="13">Leaf</tissue>
    </source>
</reference>
<dbReference type="GO" id="GO:0006565">
    <property type="term" value="P:L-serine catabolic process"/>
    <property type="evidence" value="ECO:0007669"/>
    <property type="project" value="TreeGrafter"/>
</dbReference>
<evidence type="ECO:0000259" key="12">
    <source>
        <dbReference type="PROSITE" id="PS51672"/>
    </source>
</evidence>
<comment type="pathway">
    <text evidence="3">Amino-acid biosynthesis; L-isoleucine biosynthesis; 2-oxobutanoate from L-threonine: step 1/1.</text>
</comment>
<name>A0A8T3B4M6_DENNO</name>
<dbReference type="GO" id="GO:0003941">
    <property type="term" value="F:L-serine ammonia-lyase activity"/>
    <property type="evidence" value="ECO:0007669"/>
    <property type="project" value="UniProtKB-ARBA"/>
</dbReference>
<keyword evidence="6" id="KW-0028">Amino-acid biosynthesis</keyword>
<comment type="similarity">
    <text evidence="4">Belongs to the serine/threonine dehydratase family.</text>
</comment>
<organism evidence="13 14">
    <name type="scientific">Dendrobium nobile</name>
    <name type="common">Orchid</name>
    <dbReference type="NCBI Taxonomy" id="94219"/>
    <lineage>
        <taxon>Eukaryota</taxon>
        <taxon>Viridiplantae</taxon>
        <taxon>Streptophyta</taxon>
        <taxon>Embryophyta</taxon>
        <taxon>Tracheophyta</taxon>
        <taxon>Spermatophyta</taxon>
        <taxon>Magnoliopsida</taxon>
        <taxon>Liliopsida</taxon>
        <taxon>Asparagales</taxon>
        <taxon>Orchidaceae</taxon>
        <taxon>Epidendroideae</taxon>
        <taxon>Malaxideae</taxon>
        <taxon>Dendrobiinae</taxon>
        <taxon>Dendrobium</taxon>
    </lineage>
</organism>
<dbReference type="SMR" id="A0A8T3B4M6"/>
<evidence type="ECO:0000256" key="7">
    <source>
        <dbReference type="ARBA" id="ARBA00022624"/>
    </source>
</evidence>
<dbReference type="GO" id="GO:0009097">
    <property type="term" value="P:isoleucine biosynthetic process"/>
    <property type="evidence" value="ECO:0007669"/>
    <property type="project" value="UniProtKB-KW"/>
</dbReference>
<dbReference type="CDD" id="cd04907">
    <property type="entry name" value="ACT_ThrD-I_2"/>
    <property type="match status" value="1"/>
</dbReference>
<dbReference type="InterPro" id="IPR045865">
    <property type="entry name" value="ACT-like_dom_sf"/>
</dbReference>
<evidence type="ECO:0000256" key="3">
    <source>
        <dbReference type="ARBA" id="ARBA00004810"/>
    </source>
</evidence>
<evidence type="ECO:0000256" key="2">
    <source>
        <dbReference type="ARBA" id="ARBA00001933"/>
    </source>
</evidence>
<dbReference type="InterPro" id="IPR036052">
    <property type="entry name" value="TrpB-like_PALP_sf"/>
</dbReference>
<keyword evidence="9" id="KW-0456">Lyase</keyword>